<dbReference type="EMBL" id="FNFK01000029">
    <property type="protein sequence ID" value="SDK42362.1"/>
    <property type="molecule type" value="Genomic_DNA"/>
</dbReference>
<protein>
    <submittedName>
        <fullName evidence="1">Uncharacterized protein</fullName>
    </submittedName>
</protein>
<keyword evidence="2" id="KW-1185">Reference proteome</keyword>
<feature type="non-terminal residue" evidence="1">
    <location>
        <position position="1"/>
    </location>
</feature>
<accession>A0A1G9BSD8</accession>
<sequence>ENQVILALIVYLLTLLIKLELDLKQTVFHVLRHLRALQYEPFELFKEIFEPD</sequence>
<evidence type="ECO:0000313" key="1">
    <source>
        <dbReference type="EMBL" id="SDK42362.1"/>
    </source>
</evidence>
<dbReference type="Proteomes" id="UP000199433">
    <property type="component" value="Unassembled WGS sequence"/>
</dbReference>
<proteinExistence type="predicted"/>
<dbReference type="AlphaFoldDB" id="A0A1G9BSD8"/>
<organism evidence="1 2">
    <name type="scientific">Alkalibacterium thalassium</name>
    <dbReference type="NCBI Taxonomy" id="426701"/>
    <lineage>
        <taxon>Bacteria</taxon>
        <taxon>Bacillati</taxon>
        <taxon>Bacillota</taxon>
        <taxon>Bacilli</taxon>
        <taxon>Lactobacillales</taxon>
        <taxon>Carnobacteriaceae</taxon>
        <taxon>Alkalibacterium</taxon>
    </lineage>
</organism>
<name>A0A1G9BSD8_9LACT</name>
<gene>
    <name evidence="1" type="ORF">SAMN04488098_102923</name>
</gene>
<evidence type="ECO:0000313" key="2">
    <source>
        <dbReference type="Proteomes" id="UP000199433"/>
    </source>
</evidence>
<reference evidence="2" key="1">
    <citation type="submission" date="2016-10" db="EMBL/GenBank/DDBJ databases">
        <authorList>
            <person name="Varghese N."/>
            <person name="Submissions S."/>
        </authorList>
    </citation>
    <scope>NUCLEOTIDE SEQUENCE [LARGE SCALE GENOMIC DNA]</scope>
    <source>
        <strain evidence="2">DSM 19181</strain>
    </source>
</reference>